<dbReference type="InterPro" id="IPR002711">
    <property type="entry name" value="HNH"/>
</dbReference>
<dbReference type="RefSeq" id="WP_253544611.1">
    <property type="nucleotide sequence ID" value="NZ_JAMYZY010000147.1"/>
</dbReference>
<dbReference type="Proteomes" id="UP001523528">
    <property type="component" value="Unassembled WGS sequence"/>
</dbReference>
<feature type="transmembrane region" description="Helical" evidence="1">
    <location>
        <begin position="124"/>
        <end position="141"/>
    </location>
</feature>
<sequence>MKKDLVPNQIKTSAAHDLLKCLDRYLSNMPVDYNEQLHFEEIPLKEYALQSAFLEPRTALHKVLADLAYVEFYLYPYDDVHSWDAFSQYVRWMFAEMGMTVPTDFFSFDPNVLRRARDKYRKDFVWGLHNIVVSAFAIAWQRKTLMCEFNKKLSEQIVLLKKSDHSVLESDGRLPRCTFFPKWIWNRILHRDRGQCQNCGRMTIAVYDSAETPHIDHMVPLASGGGNDPTNLQLLCAACNLAKGPKLVDIRDEYSWPDSRG</sequence>
<keyword evidence="1" id="KW-0812">Transmembrane</keyword>
<evidence type="ECO:0000259" key="2">
    <source>
        <dbReference type="SMART" id="SM00507"/>
    </source>
</evidence>
<organism evidence="3 4">
    <name type="scientific">Acetobacter lambici</name>
    <dbReference type="NCBI Taxonomy" id="1332824"/>
    <lineage>
        <taxon>Bacteria</taxon>
        <taxon>Pseudomonadati</taxon>
        <taxon>Pseudomonadota</taxon>
        <taxon>Alphaproteobacteria</taxon>
        <taxon>Acetobacterales</taxon>
        <taxon>Acetobacteraceae</taxon>
        <taxon>Acetobacter</taxon>
    </lineage>
</organism>
<name>A0ABT1F7E1_9PROT</name>
<dbReference type="SMART" id="SM00507">
    <property type="entry name" value="HNHc"/>
    <property type="match status" value="1"/>
</dbReference>
<evidence type="ECO:0000313" key="4">
    <source>
        <dbReference type="Proteomes" id="UP001523528"/>
    </source>
</evidence>
<comment type="caution">
    <text evidence="3">The sequence shown here is derived from an EMBL/GenBank/DDBJ whole genome shotgun (WGS) entry which is preliminary data.</text>
</comment>
<dbReference type="GO" id="GO:0004519">
    <property type="term" value="F:endonuclease activity"/>
    <property type="evidence" value="ECO:0007669"/>
    <property type="project" value="UniProtKB-KW"/>
</dbReference>
<feature type="domain" description="HNH nuclease" evidence="2">
    <location>
        <begin position="183"/>
        <end position="241"/>
    </location>
</feature>
<reference evidence="3 4" key="1">
    <citation type="submission" date="2022-06" db="EMBL/GenBank/DDBJ databases">
        <title>Acetobacer genomes from food samples.</title>
        <authorList>
            <person name="Sombolestani A."/>
        </authorList>
    </citation>
    <scope>NUCLEOTIDE SEQUENCE [LARGE SCALE GENOMIC DNA]</scope>
    <source>
        <strain evidence="3 4">R-83285</strain>
    </source>
</reference>
<dbReference type="CDD" id="cd00085">
    <property type="entry name" value="HNHc"/>
    <property type="match status" value="1"/>
</dbReference>
<accession>A0ABT1F7E1</accession>
<dbReference type="Gene3D" id="1.10.30.50">
    <property type="match status" value="1"/>
</dbReference>
<gene>
    <name evidence="3" type="ORF">NKW50_16735</name>
</gene>
<keyword evidence="3" id="KW-0540">Nuclease</keyword>
<protein>
    <submittedName>
        <fullName evidence="3">HNH endonuclease</fullName>
    </submittedName>
</protein>
<dbReference type="EMBL" id="JAMYZZ010000125">
    <property type="protein sequence ID" value="MCP1260199.1"/>
    <property type="molecule type" value="Genomic_DNA"/>
</dbReference>
<keyword evidence="1" id="KW-0472">Membrane</keyword>
<keyword evidence="3" id="KW-0255">Endonuclease</keyword>
<keyword evidence="3" id="KW-0378">Hydrolase</keyword>
<evidence type="ECO:0000313" key="3">
    <source>
        <dbReference type="EMBL" id="MCP1260199.1"/>
    </source>
</evidence>
<keyword evidence="1" id="KW-1133">Transmembrane helix</keyword>
<dbReference type="InterPro" id="IPR003615">
    <property type="entry name" value="HNH_nuc"/>
</dbReference>
<keyword evidence="4" id="KW-1185">Reference proteome</keyword>
<dbReference type="Pfam" id="PF01844">
    <property type="entry name" value="HNH"/>
    <property type="match status" value="1"/>
</dbReference>
<evidence type="ECO:0000256" key="1">
    <source>
        <dbReference type="SAM" id="Phobius"/>
    </source>
</evidence>
<proteinExistence type="predicted"/>